<name>E9I401_DAPPU</name>
<organism evidence="1 2">
    <name type="scientific">Daphnia pulex</name>
    <name type="common">Water flea</name>
    <dbReference type="NCBI Taxonomy" id="6669"/>
    <lineage>
        <taxon>Eukaryota</taxon>
        <taxon>Metazoa</taxon>
        <taxon>Ecdysozoa</taxon>
        <taxon>Arthropoda</taxon>
        <taxon>Crustacea</taxon>
        <taxon>Branchiopoda</taxon>
        <taxon>Diplostraca</taxon>
        <taxon>Cladocera</taxon>
        <taxon>Anomopoda</taxon>
        <taxon>Daphniidae</taxon>
        <taxon>Daphnia</taxon>
    </lineage>
</organism>
<evidence type="ECO:0000313" key="1">
    <source>
        <dbReference type="EMBL" id="EFX61279.1"/>
    </source>
</evidence>
<dbReference type="EMBL" id="GL734832">
    <property type="protein sequence ID" value="EFX61279.1"/>
    <property type="molecule type" value="Genomic_DNA"/>
</dbReference>
<accession>E9I401</accession>
<dbReference type="AlphaFoldDB" id="E9I401"/>
<sequence>MVVHGHQLLIGLNQTCPVILNWVVKETNIFKIQDLHLQKIIEFERYFSEMIGGEIEFDQGNAFVDCDELIGSYACPCKD</sequence>
<dbReference type="Proteomes" id="UP000000305">
    <property type="component" value="Unassembled WGS sequence"/>
</dbReference>
<proteinExistence type="predicted"/>
<dbReference type="InParanoid" id="E9I401"/>
<reference evidence="1 2" key="1">
    <citation type="journal article" date="2011" name="Science">
        <title>The ecoresponsive genome of Daphnia pulex.</title>
        <authorList>
            <person name="Colbourne J.K."/>
            <person name="Pfrender M.E."/>
            <person name="Gilbert D."/>
            <person name="Thomas W.K."/>
            <person name="Tucker A."/>
            <person name="Oakley T.H."/>
            <person name="Tokishita S."/>
            <person name="Aerts A."/>
            <person name="Arnold G.J."/>
            <person name="Basu M.K."/>
            <person name="Bauer D.J."/>
            <person name="Caceres C.E."/>
            <person name="Carmel L."/>
            <person name="Casola C."/>
            <person name="Choi J.H."/>
            <person name="Detter J.C."/>
            <person name="Dong Q."/>
            <person name="Dusheyko S."/>
            <person name="Eads B.D."/>
            <person name="Frohlich T."/>
            <person name="Geiler-Samerotte K.A."/>
            <person name="Gerlach D."/>
            <person name="Hatcher P."/>
            <person name="Jogdeo S."/>
            <person name="Krijgsveld J."/>
            <person name="Kriventseva E.V."/>
            <person name="Kultz D."/>
            <person name="Laforsch C."/>
            <person name="Lindquist E."/>
            <person name="Lopez J."/>
            <person name="Manak J.R."/>
            <person name="Muller J."/>
            <person name="Pangilinan J."/>
            <person name="Patwardhan R.P."/>
            <person name="Pitluck S."/>
            <person name="Pritham E.J."/>
            <person name="Rechtsteiner A."/>
            <person name="Rho M."/>
            <person name="Rogozin I.B."/>
            <person name="Sakarya O."/>
            <person name="Salamov A."/>
            <person name="Schaack S."/>
            <person name="Shapiro H."/>
            <person name="Shiga Y."/>
            <person name="Skalitzky C."/>
            <person name="Smith Z."/>
            <person name="Souvorov A."/>
            <person name="Sung W."/>
            <person name="Tang Z."/>
            <person name="Tsuchiya D."/>
            <person name="Tu H."/>
            <person name="Vos H."/>
            <person name="Wang M."/>
            <person name="Wolf Y.I."/>
            <person name="Yamagata H."/>
            <person name="Yamada T."/>
            <person name="Ye Y."/>
            <person name="Shaw J.R."/>
            <person name="Andrews J."/>
            <person name="Crease T.J."/>
            <person name="Tang H."/>
            <person name="Lucas S.M."/>
            <person name="Robertson H.M."/>
            <person name="Bork P."/>
            <person name="Koonin E.V."/>
            <person name="Zdobnov E.M."/>
            <person name="Grigoriev I.V."/>
            <person name="Lynch M."/>
            <person name="Boore J.L."/>
        </authorList>
    </citation>
    <scope>NUCLEOTIDE SEQUENCE [LARGE SCALE GENOMIC DNA]</scope>
</reference>
<feature type="non-terminal residue" evidence="1">
    <location>
        <position position="79"/>
    </location>
</feature>
<gene>
    <name evidence="1" type="ORF">DAPPUDRAFT_274230</name>
</gene>
<dbReference type="HOGENOM" id="CLU_2612820_0_0_1"/>
<protein>
    <submittedName>
        <fullName evidence="1">Uncharacterized protein</fullName>
    </submittedName>
</protein>
<evidence type="ECO:0000313" key="2">
    <source>
        <dbReference type="Proteomes" id="UP000000305"/>
    </source>
</evidence>
<dbReference type="KEGG" id="dpx:DAPPUDRAFT_274230"/>
<keyword evidence="2" id="KW-1185">Reference proteome</keyword>